<dbReference type="Pfam" id="PF20041">
    <property type="entry name" value="DUF6443"/>
    <property type="match status" value="1"/>
</dbReference>
<dbReference type="Gene3D" id="2.180.10.10">
    <property type="entry name" value="RHS repeat-associated core"/>
    <property type="match status" value="1"/>
</dbReference>
<evidence type="ECO:0000313" key="3">
    <source>
        <dbReference type="EMBL" id="MCD2421225.1"/>
    </source>
</evidence>
<feature type="domain" description="DUF6443" evidence="2">
    <location>
        <begin position="51"/>
        <end position="185"/>
    </location>
</feature>
<evidence type="ECO:0000259" key="2">
    <source>
        <dbReference type="Pfam" id="PF20041"/>
    </source>
</evidence>
<keyword evidence="4" id="KW-1185">Reference proteome</keyword>
<reference evidence="3 4" key="1">
    <citation type="submission" date="2021-11" db="EMBL/GenBank/DDBJ databases">
        <title>Genomic of Niabella pedocola.</title>
        <authorList>
            <person name="Wu T."/>
        </authorList>
    </citation>
    <scope>NUCLEOTIDE SEQUENCE [LARGE SCALE GENOMIC DNA]</scope>
    <source>
        <strain evidence="3 4">JCM 31011</strain>
    </source>
</reference>
<proteinExistence type="predicted"/>
<feature type="region of interest" description="Disordered" evidence="1">
    <location>
        <begin position="911"/>
        <end position="933"/>
    </location>
</feature>
<comment type="caution">
    <text evidence="3">The sequence shown here is derived from an EMBL/GenBank/DDBJ whole genome shotgun (WGS) entry which is preliminary data.</text>
</comment>
<dbReference type="Proteomes" id="UP001199816">
    <property type="component" value="Unassembled WGS sequence"/>
</dbReference>
<dbReference type="PANTHER" id="PTHR32305:SF15">
    <property type="entry name" value="PROTEIN RHSA-RELATED"/>
    <property type="match status" value="1"/>
</dbReference>
<organism evidence="3 4">
    <name type="scientific">Niabella pedocola</name>
    <dbReference type="NCBI Taxonomy" id="1752077"/>
    <lineage>
        <taxon>Bacteria</taxon>
        <taxon>Pseudomonadati</taxon>
        <taxon>Bacteroidota</taxon>
        <taxon>Chitinophagia</taxon>
        <taxon>Chitinophagales</taxon>
        <taxon>Chitinophagaceae</taxon>
        <taxon>Niabella</taxon>
    </lineage>
</organism>
<protein>
    <submittedName>
        <fullName evidence="3">RHS repeat-associated core domain-containing protein</fullName>
    </submittedName>
</protein>
<dbReference type="PANTHER" id="PTHR32305">
    <property type="match status" value="1"/>
</dbReference>
<dbReference type="InterPro" id="IPR050708">
    <property type="entry name" value="T6SS_VgrG/RHS"/>
</dbReference>
<sequence>MQISNQPTLPITYRFILLSVLFVLPLTMLRAQITPSNDQNFIYTRKIIKEGVKTAADLSALPVDSMRAEIQYLDGLGRSLQSVAVRSSPDKKDIVIPVAYDAVGRQNKVYLPYEATSNNGIYQIADVTSQALFYNSAGAGSISKIAANPFTQTLFEPSPLSRVHEVANPGASWKLGNGHTTRIDYGVNGANEIRRWEVTILGTSYIGATSPSYYGAGQLSKTTTWDENRNRVIEYKDKEGMLVCKMVQDGGDTLSAPTFTVTQYIYDDFDQLAYVLPPALQATTSFTETSTDFLNYIFAYHFDSRRRIIEKKMPGKGWEYTVYNANDQPVLKQDSIQRERGVWVFMKYDTLGRLIMTGETANADSRGNLQANADARTVLFEVRDNTLFWGYSNRAIPTTISKIHTVNFYDDYSFLSSTVNQNPIQQLLKVPAGTDTETNRTHGLPTITITNVLDSNKYLYAGTYYDEKGRITKVVSQHLLNGADVISNALNFAGEITSTTRAHYKDNFASPALSVVRTQQYDHAGRIVRAIETINGQPADTITYTFNQIGQLAQKKVGNQIIKMFYNERGWVKKQESPLFTMDLKYDSAAVGNKQFNGNIGQQLWKSGSGVQVQHTYSYNYDRANRIISGVSDEGYNEQDITYDNMGNIKTLTRSKDSPIAISYDYGTKGNQLQAVTGGYTRSYVYNGNGSVSTIAGTQPLTMIYNELNLPKQISGSTTVDYVYDAKGSKLKKITPSETRWYVDGIEYLSNTSSPSPTIDLLNTTEGVARRSGGVYNYEYFLKDHLGNTRIVFDKLDAVLQQTDYYPFGISILRKVYNQNKYLFNGKEQQQELGGGDKGQYDFGARFYDPVIGRWQVIDPLADLSKKWSPYSYAYDNPLRFVDPDGMAAEDTVITVTKSEVTLDKVSSSYVPDKTKKGKTAPTGNDVVTEETTRKEEATVEVFDDEGKLEKSFKVKYTKHTTTTVVVNRDGEVVSVSQKETEILNSPGKVDRNTTEKSFSENNLIGTLKDAVNYVKQVKKETGYSPSQLRGEREKEIIGFFGLPDLTLGGAAQLGRKQVERALGSFVGRALGRTFWIVGAAATIATATGDFTGRTIWYKRMINGWDRK</sequence>
<dbReference type="InterPro" id="IPR022385">
    <property type="entry name" value="Rhs_assc_core"/>
</dbReference>
<accession>A0ABS8PK23</accession>
<dbReference type="InterPro" id="IPR045619">
    <property type="entry name" value="DUF6443"/>
</dbReference>
<gene>
    <name evidence="3" type="ORF">LQ567_00520</name>
</gene>
<evidence type="ECO:0000256" key="1">
    <source>
        <dbReference type="SAM" id="MobiDB-lite"/>
    </source>
</evidence>
<dbReference type="EMBL" id="JAJNEC010000001">
    <property type="protein sequence ID" value="MCD2421225.1"/>
    <property type="molecule type" value="Genomic_DNA"/>
</dbReference>
<dbReference type="NCBIfam" id="TIGR03696">
    <property type="entry name" value="Rhs_assc_core"/>
    <property type="match status" value="1"/>
</dbReference>
<name>A0ABS8PK23_9BACT</name>
<evidence type="ECO:0000313" key="4">
    <source>
        <dbReference type="Proteomes" id="UP001199816"/>
    </source>
</evidence>
<dbReference type="RefSeq" id="WP_231002056.1">
    <property type="nucleotide sequence ID" value="NZ_JAJNEC010000001.1"/>
</dbReference>